<dbReference type="EMBL" id="SDWW01000039">
    <property type="protein sequence ID" value="RYV50205.1"/>
    <property type="molecule type" value="Genomic_DNA"/>
</dbReference>
<feature type="transmembrane region" description="Helical" evidence="2">
    <location>
        <begin position="189"/>
        <end position="209"/>
    </location>
</feature>
<reference evidence="4 5" key="1">
    <citation type="submission" date="2019-01" db="EMBL/GenBank/DDBJ databases">
        <title>Novel species of Cellulomonas.</title>
        <authorList>
            <person name="Liu Q."/>
            <person name="Xin Y.-H."/>
        </authorList>
    </citation>
    <scope>NUCLEOTIDE SEQUENCE [LARGE SCALE GENOMIC DNA]</scope>
    <source>
        <strain evidence="4 5">HLT2-17</strain>
    </source>
</reference>
<evidence type="ECO:0008006" key="6">
    <source>
        <dbReference type="Google" id="ProtNLM"/>
    </source>
</evidence>
<feature type="chain" id="PRO_5020190124" description="LPXTG cell wall anchor domain-containing protein" evidence="3">
    <location>
        <begin position="23"/>
        <end position="224"/>
    </location>
</feature>
<evidence type="ECO:0000256" key="2">
    <source>
        <dbReference type="SAM" id="Phobius"/>
    </source>
</evidence>
<evidence type="ECO:0000256" key="1">
    <source>
        <dbReference type="SAM" id="MobiDB-lite"/>
    </source>
</evidence>
<sequence>MRKTTAVLFFTSLLLPASLATAAGASAASLPGEVPAAGACADASGVTVVVDLTDLGGDVVVSCADGDPATGRQALVDAGFTVADSTPGMICAINAAPDPCPETFDGSYWSYWSAEADADWTAYAVGAGSSDPVPGAFEGWRYNDGSTGPGLAPAALEAADPAAGAATETAAPAAPVAADPSDESGSSSWATVAGLGVLAVLLASVLVMVRRRRAAGQPDDDGRG</sequence>
<protein>
    <recommendedName>
        <fullName evidence="6">LPXTG cell wall anchor domain-containing protein</fullName>
    </recommendedName>
</protein>
<feature type="signal peptide" evidence="3">
    <location>
        <begin position="1"/>
        <end position="22"/>
    </location>
</feature>
<proteinExistence type="predicted"/>
<comment type="caution">
    <text evidence="4">The sequence shown here is derived from an EMBL/GenBank/DDBJ whole genome shotgun (WGS) entry which is preliminary data.</text>
</comment>
<keyword evidence="5" id="KW-1185">Reference proteome</keyword>
<gene>
    <name evidence="4" type="ORF">EUA98_14805</name>
</gene>
<name>A0A4Q5MX77_9MICO</name>
<evidence type="ECO:0000256" key="3">
    <source>
        <dbReference type="SAM" id="SignalP"/>
    </source>
</evidence>
<keyword evidence="2" id="KW-0812">Transmembrane</keyword>
<accession>A0A4Q5MX77</accession>
<keyword evidence="2" id="KW-0472">Membrane</keyword>
<evidence type="ECO:0000313" key="4">
    <source>
        <dbReference type="EMBL" id="RYV50205.1"/>
    </source>
</evidence>
<keyword evidence="3" id="KW-0732">Signal</keyword>
<dbReference type="OrthoDB" id="4401005at2"/>
<dbReference type="AlphaFoldDB" id="A0A4Q5MX77"/>
<feature type="region of interest" description="Disordered" evidence="1">
    <location>
        <begin position="160"/>
        <end position="186"/>
    </location>
</feature>
<organism evidence="4 5">
    <name type="scientific">Pengzhenrongella frigida</name>
    <dbReference type="NCBI Taxonomy" id="1259133"/>
    <lineage>
        <taxon>Bacteria</taxon>
        <taxon>Bacillati</taxon>
        <taxon>Actinomycetota</taxon>
        <taxon>Actinomycetes</taxon>
        <taxon>Micrococcales</taxon>
        <taxon>Pengzhenrongella</taxon>
    </lineage>
</organism>
<feature type="compositionally biased region" description="Low complexity" evidence="1">
    <location>
        <begin position="160"/>
        <end position="179"/>
    </location>
</feature>
<evidence type="ECO:0000313" key="5">
    <source>
        <dbReference type="Proteomes" id="UP000293764"/>
    </source>
</evidence>
<keyword evidence="2" id="KW-1133">Transmembrane helix</keyword>
<dbReference type="Proteomes" id="UP000293764">
    <property type="component" value="Unassembled WGS sequence"/>
</dbReference>
<dbReference type="RefSeq" id="WP_130103461.1">
    <property type="nucleotide sequence ID" value="NZ_SDWW01000039.1"/>
</dbReference>